<accession>A0A836JMM5</accession>
<dbReference type="InterPro" id="IPR036291">
    <property type="entry name" value="NAD(P)-bd_dom_sf"/>
</dbReference>
<evidence type="ECO:0000256" key="3">
    <source>
        <dbReference type="SAM" id="SignalP"/>
    </source>
</evidence>
<dbReference type="InterPro" id="IPR002347">
    <property type="entry name" value="SDR_fam"/>
</dbReference>
<dbReference type="PANTHER" id="PTHR24320">
    <property type="entry name" value="RETINOL DEHYDROGENASE"/>
    <property type="match status" value="1"/>
</dbReference>
<proteinExistence type="inferred from homology"/>
<dbReference type="Gene3D" id="3.40.50.720">
    <property type="entry name" value="NAD(P)-binding Rossmann-like Domain"/>
    <property type="match status" value="1"/>
</dbReference>
<evidence type="ECO:0000313" key="5">
    <source>
        <dbReference type="Proteomes" id="UP000668214"/>
    </source>
</evidence>
<keyword evidence="2" id="KW-0560">Oxidoreductase</keyword>
<dbReference type="AlphaFoldDB" id="A0A836JMM5"/>
<comment type="similarity">
    <text evidence="1">Belongs to the short-chain dehydrogenases/reductases (SDR) family.</text>
</comment>
<sequence>RFHVTMLFEVTLICICIVLSIVCCRKTCIFCNVKYYYIGIKYHGHDIFNIKYNKIDLFPKPNKIAIVTGGSRGIGAKIVEQLLQCDMEVIIACRVISAGENIIQQIRESGVISGRAKVYKLDNSSLESVKKFAKQIKADYDKIHILINNAAVMFSAYKNTEDGYEEQWMVNYLSHFLLTSLLLPLLKTGGHPEECSRIVNVSSCAHDLGTINFDYINNFDKELICRHDSYGQSKLAQTMSTITLQKLFKEKSLNILVYSVHPGIVKTDLFKETVLAWNKWLMVGWKVTIYTKFFKFSTIINPFTVTLLSQTANQGATTVTYAALSKDLEKKGGIYISNCKEMTVPYLALKEEVRKRLFELSLKQIYLENFFQYL</sequence>
<feature type="non-terminal residue" evidence="4">
    <location>
        <position position="1"/>
    </location>
</feature>
<keyword evidence="3" id="KW-0732">Signal</keyword>
<dbReference type="Proteomes" id="UP000668214">
    <property type="component" value="Unassembled WGS sequence"/>
</dbReference>
<dbReference type="PANTHER" id="PTHR24320:SF264">
    <property type="entry name" value="DEHYDROGENASE_REDUCTASE SDR FAMILY MEMBER ON CHROMOSOME X"/>
    <property type="match status" value="1"/>
</dbReference>
<feature type="chain" id="PRO_5032962515" evidence="3">
    <location>
        <begin position="21"/>
        <end position="374"/>
    </location>
</feature>
<dbReference type="EMBL" id="JAANIA010002128">
    <property type="protein sequence ID" value="KAG5317796.1"/>
    <property type="molecule type" value="Genomic_DNA"/>
</dbReference>
<dbReference type="GO" id="GO:0016491">
    <property type="term" value="F:oxidoreductase activity"/>
    <property type="evidence" value="ECO:0007669"/>
    <property type="project" value="UniProtKB-KW"/>
</dbReference>
<feature type="signal peptide" evidence="3">
    <location>
        <begin position="1"/>
        <end position="20"/>
    </location>
</feature>
<keyword evidence="5" id="KW-1185">Reference proteome</keyword>
<reference evidence="4" key="1">
    <citation type="submission" date="2020-02" db="EMBL/GenBank/DDBJ databases">
        <title>Relaxed selection underlies rapid genomic changes in the transitions from sociality to social parasitism in ants.</title>
        <authorList>
            <person name="Bi X."/>
        </authorList>
    </citation>
    <scope>NUCLEOTIDE SEQUENCE</scope>
    <source>
        <strain evidence="4">BGI-DK2014c</strain>
        <tissue evidence="4">Whole body</tissue>
    </source>
</reference>
<evidence type="ECO:0000256" key="2">
    <source>
        <dbReference type="ARBA" id="ARBA00023002"/>
    </source>
</evidence>
<gene>
    <name evidence="4" type="primary">Dhrsx</name>
    <name evidence="4" type="ORF">G6Z78_0000187</name>
</gene>
<protein>
    <submittedName>
        <fullName evidence="4">DHRSX reductase</fullName>
    </submittedName>
</protein>
<dbReference type="Pfam" id="PF00106">
    <property type="entry name" value="adh_short"/>
    <property type="match status" value="1"/>
</dbReference>
<comment type="caution">
    <text evidence="4">The sequence shown here is derived from an EMBL/GenBank/DDBJ whole genome shotgun (WGS) entry which is preliminary data.</text>
</comment>
<dbReference type="SUPFAM" id="SSF51735">
    <property type="entry name" value="NAD(P)-binding Rossmann-fold domains"/>
    <property type="match status" value="1"/>
</dbReference>
<feature type="non-terminal residue" evidence="4">
    <location>
        <position position="374"/>
    </location>
</feature>
<evidence type="ECO:0000256" key="1">
    <source>
        <dbReference type="ARBA" id="ARBA00006484"/>
    </source>
</evidence>
<organism evidence="4 5">
    <name type="scientific">Pseudoatta argentina</name>
    <dbReference type="NCBI Taxonomy" id="621737"/>
    <lineage>
        <taxon>Eukaryota</taxon>
        <taxon>Metazoa</taxon>
        <taxon>Ecdysozoa</taxon>
        <taxon>Arthropoda</taxon>
        <taxon>Hexapoda</taxon>
        <taxon>Insecta</taxon>
        <taxon>Pterygota</taxon>
        <taxon>Neoptera</taxon>
        <taxon>Endopterygota</taxon>
        <taxon>Hymenoptera</taxon>
        <taxon>Apocrita</taxon>
        <taxon>Aculeata</taxon>
        <taxon>Formicoidea</taxon>
        <taxon>Formicidae</taxon>
        <taxon>Myrmicinae</taxon>
        <taxon>Pseudoatta</taxon>
    </lineage>
</organism>
<evidence type="ECO:0000313" key="4">
    <source>
        <dbReference type="EMBL" id="KAG5317796.1"/>
    </source>
</evidence>
<name>A0A836JMM5_9HYME</name>
<dbReference type="PRINTS" id="PR00081">
    <property type="entry name" value="GDHRDH"/>
</dbReference>